<evidence type="ECO:0000256" key="4">
    <source>
        <dbReference type="ARBA" id="ARBA00022691"/>
    </source>
</evidence>
<dbReference type="RefSeq" id="XP_002741815.1">
    <property type="nucleotide sequence ID" value="XM_002741769.2"/>
</dbReference>
<sequence length="217" mass="24112">MFKTPDYSHITSQDCQLVYEPAEDTFLLLDALEKEFETLQNLRPLICVEVGCGAGVVITFLASLLKSDTLCFGTDINYNAAQLSQKTSNQNGMTVNTIVSDLVNALQPRLNGLIDVLIFNPPYVLTPSEEVGSRDIVASWAGGIDGRQVIDRILPIIPTVLSPKGVFYLLILKENKQDEIEDIMNSHGFEMAVVLQRRTGPERLSVLKFTRIDMTYA</sequence>
<dbReference type="PROSITE" id="PS00092">
    <property type="entry name" value="N6_MTASE"/>
    <property type="match status" value="1"/>
</dbReference>
<proteinExistence type="inferred from homology"/>
<keyword evidence="6" id="KW-1185">Reference proteome</keyword>
<dbReference type="SUPFAM" id="SSF53335">
    <property type="entry name" value="S-adenosyl-L-methionine-dependent methyltransferases"/>
    <property type="match status" value="1"/>
</dbReference>
<dbReference type="PANTHER" id="PTHR45875">
    <property type="entry name" value="METHYLTRANSFERASE N6AMT1"/>
    <property type="match status" value="1"/>
</dbReference>
<keyword evidence="4" id="KW-0949">S-adenosyl-L-methionine</keyword>
<dbReference type="InterPro" id="IPR052190">
    <property type="entry name" value="Euk-Arch_PrmC-MTase"/>
</dbReference>
<dbReference type="PANTHER" id="PTHR45875:SF1">
    <property type="entry name" value="METHYLTRANSFERASE N6AMT1"/>
    <property type="match status" value="1"/>
</dbReference>
<evidence type="ECO:0000259" key="5">
    <source>
        <dbReference type="Pfam" id="PF05175"/>
    </source>
</evidence>
<name>A0ABM0H123_SACKO</name>
<dbReference type="Pfam" id="PF05175">
    <property type="entry name" value="MTS"/>
    <property type="match status" value="1"/>
</dbReference>
<evidence type="ECO:0000256" key="1">
    <source>
        <dbReference type="ARBA" id="ARBA00006149"/>
    </source>
</evidence>
<dbReference type="NCBIfam" id="TIGR00537">
    <property type="entry name" value="hemK_rel_arch"/>
    <property type="match status" value="1"/>
</dbReference>
<feature type="domain" description="Methyltransferase small" evidence="5">
    <location>
        <begin position="43"/>
        <end position="124"/>
    </location>
</feature>
<evidence type="ECO:0000313" key="6">
    <source>
        <dbReference type="Proteomes" id="UP000694865"/>
    </source>
</evidence>
<accession>A0ABM0H123</accession>
<organism evidence="6 7">
    <name type="scientific">Saccoglossus kowalevskii</name>
    <name type="common">Acorn worm</name>
    <dbReference type="NCBI Taxonomy" id="10224"/>
    <lineage>
        <taxon>Eukaryota</taxon>
        <taxon>Metazoa</taxon>
        <taxon>Hemichordata</taxon>
        <taxon>Enteropneusta</taxon>
        <taxon>Harrimaniidae</taxon>
        <taxon>Saccoglossus</taxon>
    </lineage>
</organism>
<dbReference type="InterPro" id="IPR029063">
    <property type="entry name" value="SAM-dependent_MTases_sf"/>
</dbReference>
<comment type="similarity">
    <text evidence="1">Belongs to the eukaryotic/archaeal PrmC-related family.</text>
</comment>
<protein>
    <submittedName>
        <fullName evidence="7">HemK methyltransferase family member 2-like</fullName>
    </submittedName>
</protein>
<keyword evidence="3" id="KW-0808">Transferase</keyword>
<keyword evidence="2" id="KW-0489">Methyltransferase</keyword>
<evidence type="ECO:0000313" key="7">
    <source>
        <dbReference type="RefSeq" id="XP_002741815.1"/>
    </source>
</evidence>
<gene>
    <name evidence="7" type="primary">LOC100368548</name>
</gene>
<evidence type="ECO:0000256" key="3">
    <source>
        <dbReference type="ARBA" id="ARBA00022679"/>
    </source>
</evidence>
<dbReference type="Gene3D" id="3.40.50.150">
    <property type="entry name" value="Vaccinia Virus protein VP39"/>
    <property type="match status" value="1"/>
</dbReference>
<dbReference type="GeneID" id="100368548"/>
<dbReference type="InterPro" id="IPR007848">
    <property type="entry name" value="Small_mtfrase_dom"/>
</dbReference>
<dbReference type="InterPro" id="IPR002052">
    <property type="entry name" value="DNA_methylase_N6_adenine_CS"/>
</dbReference>
<dbReference type="InterPro" id="IPR004557">
    <property type="entry name" value="PrmC-related"/>
</dbReference>
<reference evidence="7" key="1">
    <citation type="submission" date="2025-08" db="UniProtKB">
        <authorList>
            <consortium name="RefSeq"/>
        </authorList>
    </citation>
    <scope>IDENTIFICATION</scope>
    <source>
        <tissue evidence="7">Testes</tissue>
    </source>
</reference>
<evidence type="ECO:0000256" key="2">
    <source>
        <dbReference type="ARBA" id="ARBA00022603"/>
    </source>
</evidence>
<dbReference type="Proteomes" id="UP000694865">
    <property type="component" value="Unplaced"/>
</dbReference>